<reference evidence="1 2" key="1">
    <citation type="submission" date="2019-02" db="EMBL/GenBank/DDBJ databases">
        <title>Deep-cultivation of Planctomycetes and their phenomic and genomic characterization uncovers novel biology.</title>
        <authorList>
            <person name="Wiegand S."/>
            <person name="Jogler M."/>
            <person name="Boedeker C."/>
            <person name="Pinto D."/>
            <person name="Vollmers J."/>
            <person name="Rivas-Marin E."/>
            <person name="Kohn T."/>
            <person name="Peeters S.H."/>
            <person name="Heuer A."/>
            <person name="Rast P."/>
            <person name="Oberbeckmann S."/>
            <person name="Bunk B."/>
            <person name="Jeske O."/>
            <person name="Meyerdierks A."/>
            <person name="Storesund J.E."/>
            <person name="Kallscheuer N."/>
            <person name="Luecker S."/>
            <person name="Lage O.M."/>
            <person name="Pohl T."/>
            <person name="Merkel B.J."/>
            <person name="Hornburger P."/>
            <person name="Mueller R.-W."/>
            <person name="Bruemmer F."/>
            <person name="Labrenz M."/>
            <person name="Spormann A.M."/>
            <person name="Op Den Camp H."/>
            <person name="Overmann J."/>
            <person name="Amann R."/>
            <person name="Jetten M.S.M."/>
            <person name="Mascher T."/>
            <person name="Medema M.H."/>
            <person name="Devos D.P."/>
            <person name="Kaster A.-K."/>
            <person name="Ovreas L."/>
            <person name="Rohde M."/>
            <person name="Galperin M.Y."/>
            <person name="Jogler C."/>
        </authorList>
    </citation>
    <scope>NUCLEOTIDE SEQUENCE [LARGE SCALE GENOMIC DNA]</scope>
    <source>
        <strain evidence="1 2">Pla52n</strain>
    </source>
</reference>
<keyword evidence="2" id="KW-1185">Reference proteome</keyword>
<dbReference type="GO" id="GO:0004713">
    <property type="term" value="F:protein tyrosine kinase activity"/>
    <property type="evidence" value="ECO:0007669"/>
    <property type="project" value="TreeGrafter"/>
</dbReference>
<organism evidence="1 2">
    <name type="scientific">Stieleria varia</name>
    <dbReference type="NCBI Taxonomy" id="2528005"/>
    <lineage>
        <taxon>Bacteria</taxon>
        <taxon>Pseudomonadati</taxon>
        <taxon>Planctomycetota</taxon>
        <taxon>Planctomycetia</taxon>
        <taxon>Pirellulales</taxon>
        <taxon>Pirellulaceae</taxon>
        <taxon>Stieleria</taxon>
    </lineage>
</organism>
<protein>
    <submittedName>
        <fullName evidence="1">Phosphoglycolate phosphatase</fullName>
        <ecNumber evidence="1">3.1.3.18</ecNumber>
    </submittedName>
</protein>
<dbReference type="Pfam" id="PF00702">
    <property type="entry name" value="Hydrolase"/>
    <property type="match status" value="1"/>
</dbReference>
<gene>
    <name evidence="1" type="primary">gph</name>
    <name evidence="1" type="ORF">Pla52n_54050</name>
</gene>
<comment type="caution">
    <text evidence="1">The sequence shown here is derived from an EMBL/GenBank/DDBJ whole genome shotgun (WGS) entry which is preliminary data.</text>
</comment>
<dbReference type="InterPro" id="IPR023198">
    <property type="entry name" value="PGP-like_dom2"/>
</dbReference>
<accession>A0A5C6A3W5</accession>
<dbReference type="SUPFAM" id="SSF56784">
    <property type="entry name" value="HAD-like"/>
    <property type="match status" value="1"/>
</dbReference>
<keyword evidence="1" id="KW-0378">Hydrolase</keyword>
<dbReference type="AlphaFoldDB" id="A0A5C6A3W5"/>
<sequence>MRTLFFDIDGTLLITHRAGSGALQQAISLEFQVEKVNMEVVFGGATDRYLLSELLRLNGLTDNEETRGRLRRRYSRLLPTVLKETGGTVLPGVNSLLAELSRFPIVKSAVMTGNFAETGRMKLDHFGLGTHFCWVSGGDLDADRDDLARRTADQWSLMHGKDAVADMIVIGDTPKDVRCARAMGAQSLAVCTGGFTRDELTAAGATWVVDDLEHPSALEVLIP</sequence>
<dbReference type="SFLD" id="SFLDS00003">
    <property type="entry name" value="Haloacid_Dehalogenase"/>
    <property type="match status" value="1"/>
</dbReference>
<dbReference type="PANTHER" id="PTHR43434:SF20">
    <property type="entry name" value="5'-NUCLEOTIDASE"/>
    <property type="match status" value="1"/>
</dbReference>
<dbReference type="SFLD" id="SFLDG01129">
    <property type="entry name" value="C1.5:_HAD__Beta-PGM__Phosphata"/>
    <property type="match status" value="1"/>
</dbReference>
<dbReference type="OrthoDB" id="9781769at2"/>
<dbReference type="EMBL" id="SJPN01000007">
    <property type="protein sequence ID" value="TWT94584.1"/>
    <property type="molecule type" value="Genomic_DNA"/>
</dbReference>
<dbReference type="PANTHER" id="PTHR43434">
    <property type="entry name" value="PHOSPHOGLYCOLATE PHOSPHATASE"/>
    <property type="match status" value="1"/>
</dbReference>
<dbReference type="InterPro" id="IPR023214">
    <property type="entry name" value="HAD_sf"/>
</dbReference>
<proteinExistence type="predicted"/>
<dbReference type="GO" id="GO:0008967">
    <property type="term" value="F:phosphoglycolate phosphatase activity"/>
    <property type="evidence" value="ECO:0007669"/>
    <property type="project" value="UniProtKB-EC"/>
</dbReference>
<dbReference type="Gene3D" id="3.40.50.1000">
    <property type="entry name" value="HAD superfamily/HAD-like"/>
    <property type="match status" value="1"/>
</dbReference>
<dbReference type="GO" id="GO:0005829">
    <property type="term" value="C:cytosol"/>
    <property type="evidence" value="ECO:0007669"/>
    <property type="project" value="TreeGrafter"/>
</dbReference>
<dbReference type="Proteomes" id="UP000320176">
    <property type="component" value="Unassembled WGS sequence"/>
</dbReference>
<dbReference type="InterPro" id="IPR050155">
    <property type="entry name" value="HAD-like_hydrolase_sf"/>
</dbReference>
<name>A0A5C6A3W5_9BACT</name>
<dbReference type="InterPro" id="IPR036412">
    <property type="entry name" value="HAD-like_sf"/>
</dbReference>
<dbReference type="RefSeq" id="WP_146522417.1">
    <property type="nucleotide sequence ID" value="NZ_CP151726.1"/>
</dbReference>
<dbReference type="EC" id="3.1.3.18" evidence="1"/>
<dbReference type="Gene3D" id="1.10.150.240">
    <property type="entry name" value="Putative phosphatase, domain 2"/>
    <property type="match status" value="1"/>
</dbReference>
<evidence type="ECO:0000313" key="2">
    <source>
        <dbReference type="Proteomes" id="UP000320176"/>
    </source>
</evidence>
<evidence type="ECO:0000313" key="1">
    <source>
        <dbReference type="EMBL" id="TWT94584.1"/>
    </source>
</evidence>